<dbReference type="Pfam" id="PF26298">
    <property type="entry name" value="MurL_epimerase_C"/>
    <property type="match status" value="1"/>
</dbReference>
<dbReference type="InterPro" id="IPR058740">
    <property type="entry name" value="MurL_N"/>
</dbReference>
<evidence type="ECO:0000259" key="2">
    <source>
        <dbReference type="Pfam" id="PF26299"/>
    </source>
</evidence>
<dbReference type="AlphaFoldDB" id="A0A1F4ZTU1"/>
<evidence type="ECO:0000313" key="3">
    <source>
        <dbReference type="EMBL" id="OGD09859.1"/>
    </source>
</evidence>
<dbReference type="STRING" id="1797263.A2397_04750"/>
<evidence type="ECO:0000259" key="1">
    <source>
        <dbReference type="Pfam" id="PF26298"/>
    </source>
</evidence>
<evidence type="ECO:0000313" key="4">
    <source>
        <dbReference type="Proteomes" id="UP000176424"/>
    </source>
</evidence>
<proteinExistence type="predicted"/>
<name>A0A1F4ZTU1_9BACT</name>
<organism evidence="3 4">
    <name type="scientific">Candidatus Amesbacteria bacterium RIFOXYB1_FULL_44_23</name>
    <dbReference type="NCBI Taxonomy" id="1797263"/>
    <lineage>
        <taxon>Bacteria</taxon>
        <taxon>Candidatus Amesiibacteriota</taxon>
    </lineage>
</organism>
<reference evidence="3 4" key="1">
    <citation type="journal article" date="2016" name="Nat. Commun.">
        <title>Thousands of microbial genomes shed light on interconnected biogeochemical processes in an aquifer system.</title>
        <authorList>
            <person name="Anantharaman K."/>
            <person name="Brown C.T."/>
            <person name="Hug L.A."/>
            <person name="Sharon I."/>
            <person name="Castelle C.J."/>
            <person name="Probst A.J."/>
            <person name="Thomas B.C."/>
            <person name="Singh A."/>
            <person name="Wilkins M.J."/>
            <person name="Karaoz U."/>
            <person name="Brodie E.L."/>
            <person name="Williams K.H."/>
            <person name="Hubbard S.S."/>
            <person name="Banfield J.F."/>
        </authorList>
    </citation>
    <scope>NUCLEOTIDE SEQUENCE [LARGE SCALE GENOMIC DNA]</scope>
</reference>
<dbReference type="InterPro" id="IPR058741">
    <property type="entry name" value="MurL_C"/>
</dbReference>
<evidence type="ECO:0008006" key="5">
    <source>
        <dbReference type="Google" id="ProtNLM"/>
    </source>
</evidence>
<protein>
    <recommendedName>
        <fullName evidence="5">UDP-N-acetyl-alpha-D-muramoyl-L-alanyl-L-glutamate epimerase</fullName>
    </recommendedName>
</protein>
<accession>A0A1F4ZTU1</accession>
<sequence>MDWKSLRNQYPVFSFDKFESDFSGNVLNIKFFYSLPPKHHFVHELSINLPASANNSVPQFESLIFNLGLSLMLSYWKLTCSPVIKLPANHGHLNSQQIKFWTKLILNGMGEYFYKNQIDFTPTDFVTIEILDNQPPAFISKITHKNDDWTLIPLGGGKDSIVTLELIKSAFPVTAFAINPHPIISQITRKAGVNLITVNSRLDPHLLELNQKDFLNGHVPVSAFYSFCAVLTAQLLGITNVAFSNEASSNEGNVEYLGHQINHQYSKSLEFETDMHQYLLDLKLDLNYFSFLRPLFELQITQLFCRYPEYFDIFTSCNQNFKLDSHQPSLWCQKCPKCISTSLMMSCFMDKQKIAGIMGSYPPDLPDNQKIMDQLLGNAEYKPFECVLSQAEAQAAFAGHNLNQLLSAWHENPNLPEKFASILKAAINST</sequence>
<feature type="domain" description="MurL C-terminal" evidence="1">
    <location>
        <begin position="314"/>
        <end position="400"/>
    </location>
</feature>
<dbReference type="Proteomes" id="UP000176424">
    <property type="component" value="Unassembled WGS sequence"/>
</dbReference>
<dbReference type="EMBL" id="MEXR01000020">
    <property type="protein sequence ID" value="OGD09859.1"/>
    <property type="molecule type" value="Genomic_DNA"/>
</dbReference>
<feature type="domain" description="MurL N-terminal" evidence="2">
    <location>
        <begin position="7"/>
        <end position="291"/>
    </location>
</feature>
<dbReference type="Pfam" id="PF26299">
    <property type="entry name" value="MurL_N"/>
    <property type="match status" value="1"/>
</dbReference>
<comment type="caution">
    <text evidence="3">The sequence shown here is derived from an EMBL/GenBank/DDBJ whole genome shotgun (WGS) entry which is preliminary data.</text>
</comment>
<gene>
    <name evidence="3" type="ORF">A2397_04750</name>
</gene>